<dbReference type="InterPro" id="IPR036038">
    <property type="entry name" value="Aminotransferase-like"/>
</dbReference>
<dbReference type="EMBL" id="CP002347">
    <property type="protein sequence ID" value="ADR19828.1"/>
    <property type="molecule type" value="Genomic_DNA"/>
</dbReference>
<dbReference type="eggNOG" id="COG0115">
    <property type="taxonomic scope" value="Bacteria"/>
</dbReference>
<keyword evidence="2" id="KW-1185">Reference proteome</keyword>
<sequence>MYRVFETIKVVDGKPQNLFYHQKRINWTFHNYYKINPSFSIEKISAGLTFPDGINRLKIIYDPSNVEIQISPYNRKRVDYFYIVELDHLDYRFKYENRQILEQYCKADYGEPIFLINGFITDTTFSNLAFFDGHKWWTPSTYLLWGTKRELLIDSNKINVSEMRLSDLGCFKKFCLINSMNEVDEFSFRIDSIRY</sequence>
<accession>E4TH30</accession>
<dbReference type="KEGG" id="cni:Calni_1926"/>
<dbReference type="Gene3D" id="3.20.10.10">
    <property type="entry name" value="D-amino Acid Aminotransferase, subunit A, domain 2"/>
    <property type="match status" value="1"/>
</dbReference>
<organism evidence="1 2">
    <name type="scientific">Calditerrivibrio nitroreducens (strain DSM 19672 / NBRC 101217 / Yu37-1)</name>
    <dbReference type="NCBI Taxonomy" id="768670"/>
    <lineage>
        <taxon>Bacteria</taxon>
        <taxon>Pseudomonadati</taxon>
        <taxon>Deferribacterota</taxon>
        <taxon>Deferribacteres</taxon>
        <taxon>Deferribacterales</taxon>
        <taxon>Calditerrivibrionaceae</taxon>
    </lineage>
</organism>
<dbReference type="HOGENOM" id="CLU_114524_0_0_0"/>
<reference evidence="1 2" key="2">
    <citation type="journal article" date="2011" name="Stand. Genomic Sci.">
        <title>Complete genome sequence of Calditerrivibrio nitroreducens type strain (Yu37-1).</title>
        <authorList>
            <person name="Pitluck S."/>
            <person name="Sikorski J."/>
            <person name="Zeytun A."/>
            <person name="Lapidus A."/>
            <person name="Nolan M."/>
            <person name="Lucas S."/>
            <person name="Hammon N."/>
            <person name="Deshpande S."/>
            <person name="Cheng J.F."/>
            <person name="Tapia R."/>
            <person name="Han C."/>
            <person name="Goodwin L."/>
            <person name="Liolios K."/>
            <person name="Pagani I."/>
            <person name="Ivanova N."/>
            <person name="Mavromatis K."/>
            <person name="Pati A."/>
            <person name="Chen A."/>
            <person name="Palaniappan K."/>
            <person name="Hauser L."/>
            <person name="Chang Y.J."/>
            <person name="Jeffries C.D."/>
            <person name="Detter J.C."/>
            <person name="Brambilla E."/>
            <person name="Djao O.D."/>
            <person name="Rohde M."/>
            <person name="Spring S."/>
            <person name="Goker M."/>
            <person name="Woyke T."/>
            <person name="Bristow J."/>
            <person name="Eisen J.A."/>
            <person name="Markowitz V."/>
            <person name="Hugenholtz P."/>
            <person name="Kyrpides N.C."/>
            <person name="Klenk H.P."/>
            <person name="Land M."/>
        </authorList>
    </citation>
    <scope>NUCLEOTIDE SEQUENCE [LARGE SCALE GENOMIC DNA]</scope>
    <source>
        <strain evidence="2">DSM 19672 / NBRC 101217 / Yu37-1</strain>
    </source>
</reference>
<proteinExistence type="predicted"/>
<dbReference type="Proteomes" id="UP000007039">
    <property type="component" value="Chromosome"/>
</dbReference>
<dbReference type="AlphaFoldDB" id="E4TH30"/>
<dbReference type="InterPro" id="IPR043132">
    <property type="entry name" value="BCAT-like_C"/>
</dbReference>
<dbReference type="InterPro" id="IPR001544">
    <property type="entry name" value="Aminotrans_IV"/>
</dbReference>
<dbReference type="Gene3D" id="3.30.470.10">
    <property type="match status" value="1"/>
</dbReference>
<gene>
    <name evidence="1" type="ordered locus">Calni_1926</name>
</gene>
<evidence type="ECO:0008006" key="3">
    <source>
        <dbReference type="Google" id="ProtNLM"/>
    </source>
</evidence>
<protein>
    <recommendedName>
        <fullName evidence="3">4-amino-4-deoxychorismate lyase</fullName>
    </recommendedName>
</protein>
<dbReference type="GO" id="GO:0003824">
    <property type="term" value="F:catalytic activity"/>
    <property type="evidence" value="ECO:0007669"/>
    <property type="project" value="InterPro"/>
</dbReference>
<dbReference type="OrthoDB" id="1148709at2"/>
<dbReference type="InterPro" id="IPR043131">
    <property type="entry name" value="BCAT-like_N"/>
</dbReference>
<name>E4TH30_CALNY</name>
<evidence type="ECO:0000313" key="1">
    <source>
        <dbReference type="EMBL" id="ADR19828.1"/>
    </source>
</evidence>
<dbReference type="STRING" id="768670.Calni_1926"/>
<dbReference type="RefSeq" id="WP_013452036.1">
    <property type="nucleotide sequence ID" value="NC_014758.1"/>
</dbReference>
<dbReference type="Pfam" id="PF01063">
    <property type="entry name" value="Aminotran_4"/>
    <property type="match status" value="1"/>
</dbReference>
<evidence type="ECO:0000313" key="2">
    <source>
        <dbReference type="Proteomes" id="UP000007039"/>
    </source>
</evidence>
<reference key="1">
    <citation type="submission" date="2010-11" db="EMBL/GenBank/DDBJ databases">
        <title>The complete genome of chromosome of Calditerrivibrio nitroreducens DSM 19672.</title>
        <authorList>
            <consortium name="US DOE Joint Genome Institute (JGI-PGF)"/>
            <person name="Lucas S."/>
            <person name="Copeland A."/>
            <person name="Lapidus A."/>
            <person name="Bruce D."/>
            <person name="Goodwin L."/>
            <person name="Pitluck S."/>
            <person name="Kyrpides N."/>
            <person name="Mavromatis K."/>
            <person name="Ivanova N."/>
            <person name="Mikhailova N."/>
            <person name="Zeytun A."/>
            <person name="Brettin T."/>
            <person name="Detter J.C."/>
            <person name="Tapia R."/>
            <person name="Han C."/>
            <person name="Land M."/>
            <person name="Hauser L."/>
            <person name="Markowitz V."/>
            <person name="Cheng J.-F."/>
            <person name="Hugenholtz P."/>
            <person name="Woyke T."/>
            <person name="Wu D."/>
            <person name="Spring S."/>
            <person name="Schroeder M."/>
            <person name="Brambilla E."/>
            <person name="Klenk H.-P."/>
            <person name="Eisen J.A."/>
        </authorList>
    </citation>
    <scope>NUCLEOTIDE SEQUENCE [LARGE SCALE GENOMIC DNA]</scope>
    <source>
        <strain>DSM 19672</strain>
    </source>
</reference>
<dbReference type="SUPFAM" id="SSF56752">
    <property type="entry name" value="D-aminoacid aminotransferase-like PLP-dependent enzymes"/>
    <property type="match status" value="1"/>
</dbReference>